<dbReference type="EMBL" id="KZ772685">
    <property type="protein sequence ID" value="PTQ45850.1"/>
    <property type="molecule type" value="Genomic_DNA"/>
</dbReference>
<dbReference type="AlphaFoldDB" id="A0A2R6XIB1"/>
<name>A0A2R6XIB1_MARPO</name>
<dbReference type="Proteomes" id="UP000244005">
    <property type="component" value="Unassembled WGS sequence"/>
</dbReference>
<evidence type="ECO:0000313" key="2">
    <source>
        <dbReference type="Proteomes" id="UP000244005"/>
    </source>
</evidence>
<sequence>MLLHSTQSDAFISVEIRQAFTYRRRCVRLFVRSFPKINSSCSLHIPEIELHHLLSSSLRTLYIASACLIHIWQ</sequence>
<accession>A0A2R6XIB1</accession>
<keyword evidence="2" id="KW-1185">Reference proteome</keyword>
<organism evidence="1 2">
    <name type="scientific">Marchantia polymorpha</name>
    <name type="common">Common liverwort</name>
    <name type="synonym">Marchantia aquatica</name>
    <dbReference type="NCBI Taxonomy" id="3197"/>
    <lineage>
        <taxon>Eukaryota</taxon>
        <taxon>Viridiplantae</taxon>
        <taxon>Streptophyta</taxon>
        <taxon>Embryophyta</taxon>
        <taxon>Marchantiophyta</taxon>
        <taxon>Marchantiopsida</taxon>
        <taxon>Marchantiidae</taxon>
        <taxon>Marchantiales</taxon>
        <taxon>Marchantiaceae</taxon>
        <taxon>Marchantia</taxon>
    </lineage>
</organism>
<proteinExistence type="predicted"/>
<gene>
    <name evidence="1" type="ORF">MARPO_0013s0078</name>
</gene>
<evidence type="ECO:0000313" key="1">
    <source>
        <dbReference type="EMBL" id="PTQ45850.1"/>
    </source>
</evidence>
<protein>
    <submittedName>
        <fullName evidence="1">Uncharacterized protein</fullName>
    </submittedName>
</protein>
<reference evidence="2" key="1">
    <citation type="journal article" date="2017" name="Cell">
        <title>Insights into land plant evolution garnered from the Marchantia polymorpha genome.</title>
        <authorList>
            <person name="Bowman J.L."/>
            <person name="Kohchi T."/>
            <person name="Yamato K.T."/>
            <person name="Jenkins J."/>
            <person name="Shu S."/>
            <person name="Ishizaki K."/>
            <person name="Yamaoka S."/>
            <person name="Nishihama R."/>
            <person name="Nakamura Y."/>
            <person name="Berger F."/>
            <person name="Adam C."/>
            <person name="Aki S.S."/>
            <person name="Althoff F."/>
            <person name="Araki T."/>
            <person name="Arteaga-Vazquez M.A."/>
            <person name="Balasubrmanian S."/>
            <person name="Barry K."/>
            <person name="Bauer D."/>
            <person name="Boehm C.R."/>
            <person name="Briginshaw L."/>
            <person name="Caballero-Perez J."/>
            <person name="Catarino B."/>
            <person name="Chen F."/>
            <person name="Chiyoda S."/>
            <person name="Chovatia M."/>
            <person name="Davies K.M."/>
            <person name="Delmans M."/>
            <person name="Demura T."/>
            <person name="Dierschke T."/>
            <person name="Dolan L."/>
            <person name="Dorantes-Acosta A.E."/>
            <person name="Eklund D.M."/>
            <person name="Florent S.N."/>
            <person name="Flores-Sandoval E."/>
            <person name="Fujiyama A."/>
            <person name="Fukuzawa H."/>
            <person name="Galik B."/>
            <person name="Grimanelli D."/>
            <person name="Grimwood J."/>
            <person name="Grossniklaus U."/>
            <person name="Hamada T."/>
            <person name="Haseloff J."/>
            <person name="Hetherington A.J."/>
            <person name="Higo A."/>
            <person name="Hirakawa Y."/>
            <person name="Hundley H.N."/>
            <person name="Ikeda Y."/>
            <person name="Inoue K."/>
            <person name="Inoue S.I."/>
            <person name="Ishida S."/>
            <person name="Jia Q."/>
            <person name="Kakita M."/>
            <person name="Kanazawa T."/>
            <person name="Kawai Y."/>
            <person name="Kawashima T."/>
            <person name="Kennedy M."/>
            <person name="Kinose K."/>
            <person name="Kinoshita T."/>
            <person name="Kohara Y."/>
            <person name="Koide E."/>
            <person name="Komatsu K."/>
            <person name="Kopischke S."/>
            <person name="Kubo M."/>
            <person name="Kyozuka J."/>
            <person name="Lagercrantz U."/>
            <person name="Lin S.S."/>
            <person name="Lindquist E."/>
            <person name="Lipzen A.M."/>
            <person name="Lu C.W."/>
            <person name="De Luna E."/>
            <person name="Martienssen R.A."/>
            <person name="Minamino N."/>
            <person name="Mizutani M."/>
            <person name="Mizutani M."/>
            <person name="Mochizuki N."/>
            <person name="Monte I."/>
            <person name="Mosher R."/>
            <person name="Nagasaki H."/>
            <person name="Nakagami H."/>
            <person name="Naramoto S."/>
            <person name="Nishitani K."/>
            <person name="Ohtani M."/>
            <person name="Okamoto T."/>
            <person name="Okumura M."/>
            <person name="Phillips J."/>
            <person name="Pollak B."/>
            <person name="Reinders A."/>
            <person name="Rovekamp M."/>
            <person name="Sano R."/>
            <person name="Sawa S."/>
            <person name="Schmid M.W."/>
            <person name="Shirakawa M."/>
            <person name="Solano R."/>
            <person name="Spunde A."/>
            <person name="Suetsugu N."/>
            <person name="Sugano S."/>
            <person name="Sugiyama A."/>
            <person name="Sun R."/>
            <person name="Suzuki Y."/>
            <person name="Takenaka M."/>
            <person name="Takezawa D."/>
            <person name="Tomogane H."/>
            <person name="Tsuzuki M."/>
            <person name="Ueda T."/>
            <person name="Umeda M."/>
            <person name="Ward J.M."/>
            <person name="Watanabe Y."/>
            <person name="Yazaki K."/>
            <person name="Yokoyama R."/>
            <person name="Yoshitake Y."/>
            <person name="Yotsui I."/>
            <person name="Zachgo S."/>
            <person name="Schmutz J."/>
        </authorList>
    </citation>
    <scope>NUCLEOTIDE SEQUENCE [LARGE SCALE GENOMIC DNA]</scope>
    <source>
        <strain evidence="2">Tak-1</strain>
    </source>
</reference>